<feature type="transmembrane region" description="Helical" evidence="1">
    <location>
        <begin position="12"/>
        <end position="30"/>
    </location>
</feature>
<protein>
    <submittedName>
        <fullName evidence="2">Uncharacterized protein</fullName>
    </submittedName>
</protein>
<evidence type="ECO:0000313" key="3">
    <source>
        <dbReference type="Proteomes" id="UP000193450"/>
    </source>
</evidence>
<gene>
    <name evidence="2" type="ORF">BST96_18460</name>
</gene>
<organism evidence="2 3">
    <name type="scientific">Oceanicoccus sagamiensis</name>
    <dbReference type="NCBI Taxonomy" id="716816"/>
    <lineage>
        <taxon>Bacteria</taxon>
        <taxon>Pseudomonadati</taxon>
        <taxon>Pseudomonadota</taxon>
        <taxon>Gammaproteobacteria</taxon>
        <taxon>Cellvibrionales</taxon>
        <taxon>Spongiibacteraceae</taxon>
        <taxon>Oceanicoccus</taxon>
    </lineage>
</organism>
<keyword evidence="3" id="KW-1185">Reference proteome</keyword>
<dbReference type="EMBL" id="CP019343">
    <property type="protein sequence ID" value="ARN76495.1"/>
    <property type="molecule type" value="Genomic_DNA"/>
</dbReference>
<keyword evidence="1" id="KW-1133">Transmembrane helix</keyword>
<dbReference type="KEGG" id="osg:BST96_18460"/>
<keyword evidence="1" id="KW-0812">Transmembrane</keyword>
<sequence length="71" mass="8139">MKLYKNRSFRTIFLALFATLTFVGSAIFIFDVEARLMLQFLAVSLLGVVLMILAALAFTALRIAIRRWLDR</sequence>
<keyword evidence="1" id="KW-0472">Membrane</keyword>
<dbReference type="Proteomes" id="UP000193450">
    <property type="component" value="Chromosome"/>
</dbReference>
<name>A0A1X9NL23_9GAMM</name>
<proteinExistence type="predicted"/>
<feature type="transmembrane region" description="Helical" evidence="1">
    <location>
        <begin position="36"/>
        <end position="61"/>
    </location>
</feature>
<reference evidence="2 3" key="1">
    <citation type="submission" date="2016-11" db="EMBL/GenBank/DDBJ databases">
        <title>Trade-off between light-utilization and light-protection in marine flavobacteria.</title>
        <authorList>
            <person name="Kumagai Y."/>
        </authorList>
    </citation>
    <scope>NUCLEOTIDE SEQUENCE [LARGE SCALE GENOMIC DNA]</scope>
    <source>
        <strain evidence="2 3">NBRC 107125</strain>
    </source>
</reference>
<dbReference type="OrthoDB" id="9893586at2"/>
<evidence type="ECO:0000313" key="2">
    <source>
        <dbReference type="EMBL" id="ARN76495.1"/>
    </source>
</evidence>
<dbReference type="AlphaFoldDB" id="A0A1X9NL23"/>
<evidence type="ECO:0000256" key="1">
    <source>
        <dbReference type="SAM" id="Phobius"/>
    </source>
</evidence>
<accession>A0A1X9NL23</accession>